<evidence type="ECO:0000313" key="3">
    <source>
        <dbReference type="EMBL" id="AAO05741.1"/>
    </source>
</evidence>
<keyword evidence="1" id="KW-0812">Transmembrane</keyword>
<evidence type="ECO:0000256" key="1">
    <source>
        <dbReference type="SAM" id="Phobius"/>
    </source>
</evidence>
<organism evidence="3 4">
    <name type="scientific">Staphylococcus epidermidis (strain ATCC 12228 / FDA PCI 1200)</name>
    <dbReference type="NCBI Taxonomy" id="176280"/>
    <lineage>
        <taxon>Bacteria</taxon>
        <taxon>Bacillati</taxon>
        <taxon>Bacillota</taxon>
        <taxon>Bacilli</taxon>
        <taxon>Bacillales</taxon>
        <taxon>Staphylococcaceae</taxon>
        <taxon>Staphylococcus</taxon>
    </lineage>
</organism>
<keyword evidence="1" id="KW-1133">Transmembrane helix</keyword>
<keyword evidence="1" id="KW-0472">Membrane</keyword>
<dbReference type="PANTHER" id="PTHR36435">
    <property type="entry name" value="SLR1288 PROTEIN"/>
    <property type="match status" value="1"/>
</dbReference>
<dbReference type="eggNOG" id="COG1266">
    <property type="taxonomic scope" value="Bacteria"/>
</dbReference>
<dbReference type="PANTHER" id="PTHR36435:SF1">
    <property type="entry name" value="CAAX AMINO TERMINAL PROTEASE FAMILY PROTEIN"/>
    <property type="match status" value="1"/>
</dbReference>
<feature type="transmembrane region" description="Helical" evidence="1">
    <location>
        <begin position="204"/>
        <end position="221"/>
    </location>
</feature>
<evidence type="ECO:0000259" key="2">
    <source>
        <dbReference type="Pfam" id="PF02517"/>
    </source>
</evidence>
<dbReference type="AlphaFoldDB" id="A0A0H2VI19"/>
<evidence type="ECO:0000313" key="4">
    <source>
        <dbReference type="Proteomes" id="UP000001411"/>
    </source>
</evidence>
<feature type="transmembrane region" description="Helical" evidence="1">
    <location>
        <begin position="21"/>
        <end position="46"/>
    </location>
</feature>
<dbReference type="InterPro" id="IPR052710">
    <property type="entry name" value="CAAX_protease"/>
</dbReference>
<dbReference type="GO" id="GO:0080120">
    <property type="term" value="P:CAAX-box protein maturation"/>
    <property type="evidence" value="ECO:0007669"/>
    <property type="project" value="UniProtKB-ARBA"/>
</dbReference>
<feature type="domain" description="CAAX prenyl protease 2/Lysostaphin resistance protein A-like" evidence="2">
    <location>
        <begin position="152"/>
        <end position="239"/>
    </location>
</feature>
<feature type="transmembrane region" description="Helical" evidence="1">
    <location>
        <begin position="182"/>
        <end position="198"/>
    </location>
</feature>
<feature type="transmembrane region" description="Helical" evidence="1">
    <location>
        <begin position="58"/>
        <end position="75"/>
    </location>
</feature>
<dbReference type="InterPro" id="IPR003675">
    <property type="entry name" value="Rce1/LyrA-like_dom"/>
</dbReference>
<dbReference type="GO" id="GO:0004175">
    <property type="term" value="F:endopeptidase activity"/>
    <property type="evidence" value="ECO:0007669"/>
    <property type="project" value="UniProtKB-ARBA"/>
</dbReference>
<protein>
    <recommendedName>
        <fullName evidence="2">CAAX prenyl protease 2/Lysostaphin resistance protein A-like domain-containing protein</fullName>
    </recommendedName>
</protein>
<dbReference type="EMBL" id="AE015929">
    <property type="protein sequence ID" value="AAO05741.1"/>
    <property type="molecule type" value="Genomic_DNA"/>
</dbReference>
<dbReference type="Pfam" id="PF02517">
    <property type="entry name" value="Rce1-like"/>
    <property type="match status" value="1"/>
</dbReference>
<name>A0A0H2VI19_STAES</name>
<sequence>MVIMDDLKQNQSSNEKPKGNKIINILIFIGMILLIQIPIGVSLIALPFSVKFSKLTSIALSMLITGTALLIIWLVRNYYLSHTYERQYQSMRGKDIFINIGFLVLSMVFSILSSVLMVIFTGNDTTANEKEINESLDLLLQKDHLPHISIVATVVLMICIIGPYLEELLFRGIFKETLFMKYRFWLPFIISSIIFSSQHLSTNIFSYAIYFLMGCVLYLAYNRRRNIKDSMMVHMLNNSVSTLPVFVGYLWLYFR</sequence>
<dbReference type="PATRIC" id="fig|176280.10.peg.2051"/>
<dbReference type="GeneID" id="50017818"/>
<gene>
    <name evidence="3" type="ordered locus">SE_2099</name>
</gene>
<feature type="transmembrane region" description="Helical" evidence="1">
    <location>
        <begin position="233"/>
        <end position="254"/>
    </location>
</feature>
<dbReference type="Proteomes" id="UP000001411">
    <property type="component" value="Chromosome"/>
</dbReference>
<dbReference type="KEGG" id="sep:SE_2099"/>
<dbReference type="RefSeq" id="WP_001832343.1">
    <property type="nucleotide sequence ID" value="NC_004461.1"/>
</dbReference>
<proteinExistence type="predicted"/>
<accession>A0A0H2VI19</accession>
<dbReference type="HOGENOM" id="CLU_079560_4_0_9"/>
<dbReference type="OrthoDB" id="8607342at2"/>
<feature type="transmembrane region" description="Helical" evidence="1">
    <location>
        <begin position="96"/>
        <end position="120"/>
    </location>
</feature>
<reference evidence="3 4" key="1">
    <citation type="journal article" date="2003" name="Mol. Microbiol.">
        <title>Genome-based analysis of virulence genes in a non-biofilm-forming Staphylococcus epidermidis strain (ATCC 12228).</title>
        <authorList>
            <person name="Zhang Y.Q."/>
            <person name="Ren S.X."/>
            <person name="Li H.L."/>
            <person name="Wang Y.X."/>
            <person name="Fu G."/>
            <person name="Yang J."/>
            <person name="Qin Z.Q."/>
            <person name="Miao Y.G."/>
            <person name="Wang W.Y."/>
            <person name="Chen R.S."/>
            <person name="Shen Y."/>
            <person name="Chen Z."/>
            <person name="Yuan Z.H."/>
            <person name="Zhao G.P."/>
            <person name="Qu D."/>
            <person name="Danchin A."/>
            <person name="Wen Y.M."/>
        </authorList>
    </citation>
    <scope>NUCLEOTIDE SEQUENCE [LARGE SCALE GENOMIC DNA]</scope>
    <source>
        <strain evidence="4">ATCC 12228 / FDA PCI 1200</strain>
    </source>
</reference>
<feature type="transmembrane region" description="Helical" evidence="1">
    <location>
        <begin position="148"/>
        <end position="170"/>
    </location>
</feature>